<reference evidence="8" key="1">
    <citation type="journal article" date="2020" name="Stud. Mycol.">
        <title>101 Dothideomycetes genomes: a test case for predicting lifestyles and emergence of pathogens.</title>
        <authorList>
            <person name="Haridas S."/>
            <person name="Albert R."/>
            <person name="Binder M."/>
            <person name="Bloem J."/>
            <person name="Labutti K."/>
            <person name="Salamov A."/>
            <person name="Andreopoulos B."/>
            <person name="Baker S."/>
            <person name="Barry K."/>
            <person name="Bills G."/>
            <person name="Bluhm B."/>
            <person name="Cannon C."/>
            <person name="Castanera R."/>
            <person name="Culley D."/>
            <person name="Daum C."/>
            <person name="Ezra D."/>
            <person name="Gonzalez J."/>
            <person name="Henrissat B."/>
            <person name="Kuo A."/>
            <person name="Liang C."/>
            <person name="Lipzen A."/>
            <person name="Lutzoni F."/>
            <person name="Magnuson J."/>
            <person name="Mondo S."/>
            <person name="Nolan M."/>
            <person name="Ohm R."/>
            <person name="Pangilinan J."/>
            <person name="Park H.-J."/>
            <person name="Ramirez L."/>
            <person name="Alfaro M."/>
            <person name="Sun H."/>
            <person name="Tritt A."/>
            <person name="Yoshinaga Y."/>
            <person name="Zwiers L.-H."/>
            <person name="Turgeon B."/>
            <person name="Goodwin S."/>
            <person name="Spatafora J."/>
            <person name="Crous P."/>
            <person name="Grigoriev I."/>
        </authorList>
    </citation>
    <scope>NUCLEOTIDE SEQUENCE</scope>
    <source>
        <strain evidence="8">CBS 269.34</strain>
    </source>
</reference>
<evidence type="ECO:0000313" key="8">
    <source>
        <dbReference type="EMBL" id="KAF2495976.1"/>
    </source>
</evidence>
<keyword evidence="1" id="KW-0479">Metal-binding</keyword>
<dbReference type="Pfam" id="PF23225">
    <property type="entry name" value="zf-C2H2_7th_ZNF462"/>
    <property type="match status" value="1"/>
</dbReference>
<evidence type="ECO:0000256" key="5">
    <source>
        <dbReference type="PROSITE-ProRule" id="PRU00042"/>
    </source>
</evidence>
<feature type="compositionally biased region" description="Basic and acidic residues" evidence="6">
    <location>
        <begin position="722"/>
        <end position="736"/>
    </location>
</feature>
<protein>
    <recommendedName>
        <fullName evidence="7">C2H2-type domain-containing protein</fullName>
    </recommendedName>
</protein>
<accession>A0A6A6QUV7</accession>
<dbReference type="SUPFAM" id="SSF57667">
    <property type="entry name" value="beta-beta-alpha zinc fingers"/>
    <property type="match status" value="2"/>
</dbReference>
<evidence type="ECO:0000313" key="9">
    <source>
        <dbReference type="Proteomes" id="UP000799750"/>
    </source>
</evidence>
<evidence type="ECO:0000259" key="7">
    <source>
        <dbReference type="PROSITE" id="PS50157"/>
    </source>
</evidence>
<dbReference type="InterPro" id="IPR013087">
    <property type="entry name" value="Znf_C2H2_type"/>
</dbReference>
<dbReference type="Gene3D" id="3.30.160.60">
    <property type="entry name" value="Classic Zinc Finger"/>
    <property type="match status" value="3"/>
</dbReference>
<keyword evidence="9" id="KW-1185">Reference proteome</keyword>
<dbReference type="PANTHER" id="PTHR19818:SF139">
    <property type="entry name" value="PAIR-RULE PROTEIN ODD-PAIRED"/>
    <property type="match status" value="1"/>
</dbReference>
<dbReference type="SMART" id="SM00355">
    <property type="entry name" value="ZnF_C2H2"/>
    <property type="match status" value="6"/>
</dbReference>
<gene>
    <name evidence="8" type="ORF">BU16DRAFT_581421</name>
</gene>
<dbReference type="FunFam" id="3.30.160.60:FF:000125">
    <property type="entry name" value="Putative zinc finger protein 143"/>
    <property type="match status" value="1"/>
</dbReference>
<dbReference type="GO" id="GO:0000981">
    <property type="term" value="F:DNA-binding transcription factor activity, RNA polymerase II-specific"/>
    <property type="evidence" value="ECO:0007669"/>
    <property type="project" value="UniProtKB-ARBA"/>
</dbReference>
<evidence type="ECO:0000256" key="6">
    <source>
        <dbReference type="SAM" id="MobiDB-lite"/>
    </source>
</evidence>
<dbReference type="GO" id="GO:0005634">
    <property type="term" value="C:nucleus"/>
    <property type="evidence" value="ECO:0007669"/>
    <property type="project" value="TreeGrafter"/>
</dbReference>
<keyword evidence="3 5" id="KW-0863">Zinc-finger</keyword>
<evidence type="ECO:0000256" key="2">
    <source>
        <dbReference type="ARBA" id="ARBA00022737"/>
    </source>
</evidence>
<feature type="domain" description="C2H2-type" evidence="7">
    <location>
        <begin position="572"/>
        <end position="601"/>
    </location>
</feature>
<dbReference type="GO" id="GO:0008270">
    <property type="term" value="F:zinc ion binding"/>
    <property type="evidence" value="ECO:0007669"/>
    <property type="project" value="UniProtKB-KW"/>
</dbReference>
<dbReference type="PROSITE" id="PS00028">
    <property type="entry name" value="ZINC_FINGER_C2H2_1"/>
    <property type="match status" value="2"/>
</dbReference>
<dbReference type="EMBL" id="MU004188">
    <property type="protein sequence ID" value="KAF2495976.1"/>
    <property type="molecule type" value="Genomic_DNA"/>
</dbReference>
<dbReference type="GO" id="GO:0045944">
    <property type="term" value="P:positive regulation of transcription by RNA polymerase II"/>
    <property type="evidence" value="ECO:0007669"/>
    <property type="project" value="UniProtKB-ARBA"/>
</dbReference>
<keyword evidence="2" id="KW-0677">Repeat</keyword>
<evidence type="ECO:0000256" key="1">
    <source>
        <dbReference type="ARBA" id="ARBA00022723"/>
    </source>
</evidence>
<dbReference type="PROSITE" id="PS50157">
    <property type="entry name" value="ZINC_FINGER_C2H2_2"/>
    <property type="match status" value="4"/>
</dbReference>
<feature type="region of interest" description="Disordered" evidence="6">
    <location>
        <begin position="362"/>
        <end position="385"/>
    </location>
</feature>
<dbReference type="InterPro" id="IPR050329">
    <property type="entry name" value="GLI_C2H2-zinc-finger"/>
</dbReference>
<sequence>MLSPTMPSFAGSKRCAAGNIINTLNSHQVSSDSDHQPRHINPKLLCCAAGTDCHSAIPHFHAQSSSLQPSKYPAMHPDPVDNWTKPLNDDESGAISEARFRALCSACVIDDDCPNSCAIPCPGDDKCPGDAVACCEAQCDIECPSTPCPPCFKEECPDPCTKISCPGAQCVCPDCEADPCPLQHNWDPCHVNHHTSSLPTVVPCPSDTACHAPFVFGANQTNSHGQSARVESSFDSQPSFHGNSSHQSRPIENMDIFSSDTNTNEFRYSFHTNGQLIQHHSFSDAHNCLIDVSFEHCYYGPHSCCHIGAGTCEQCQEASQSSHSISRGSNYQQIGCWGKHSSSTNHHCQSFAQRNMHGFEYSHNHTSSSMSSEPTEPSASSLNPLSSSWLSGSQSWDNSMPQFLNSDLRSSLIHCGNVNMMPGKYQGNSAALSYPSPISKPGTSSGKTTMCASPIGDDPASGRVSSISVGLSSEDDSGDHTRAPSLRQDFGPTSKEHEAYICRWKPSSSAICLDQFQSAEALHNHIKACHIGKMNGSCFCQWEGCDEDHTKDFKQRSKLARHLLVHAGYRPYKCGHDGCEKTFATNQAKDNHERTHAGDKPYQCKHCSYVTTTATQLKTHINAKHIKDKCFHCRICAFCCADSSNLSKHEKTHRSRPYRCLHPGCTFKNDCRWENVKRHFKKSGHCPELLVDDSPAQVRYKQEAAELAKRDPLPKKVSRVRRTGEVMGREEGESSC</sequence>
<keyword evidence="4" id="KW-0862">Zinc</keyword>
<evidence type="ECO:0000256" key="3">
    <source>
        <dbReference type="ARBA" id="ARBA00022771"/>
    </source>
</evidence>
<dbReference type="InterPro" id="IPR059059">
    <property type="entry name" value="Znf-C2H2_7th_ZNF462"/>
</dbReference>
<feature type="region of interest" description="Disordered" evidence="6">
    <location>
        <begin position="455"/>
        <end position="490"/>
    </location>
</feature>
<evidence type="ECO:0000256" key="4">
    <source>
        <dbReference type="ARBA" id="ARBA00022833"/>
    </source>
</evidence>
<name>A0A6A6QUV7_9PEZI</name>
<dbReference type="PANTHER" id="PTHR19818">
    <property type="entry name" value="ZINC FINGER PROTEIN ZIC AND GLI"/>
    <property type="match status" value="1"/>
</dbReference>
<feature type="domain" description="C2H2-type" evidence="7">
    <location>
        <begin position="602"/>
        <end position="630"/>
    </location>
</feature>
<feature type="region of interest" description="Disordered" evidence="6">
    <location>
        <begin position="711"/>
        <end position="736"/>
    </location>
</feature>
<dbReference type="OrthoDB" id="3437960at2759"/>
<dbReference type="AlphaFoldDB" id="A0A6A6QUV7"/>
<dbReference type="InterPro" id="IPR036236">
    <property type="entry name" value="Znf_C2H2_sf"/>
</dbReference>
<dbReference type="GO" id="GO:0000978">
    <property type="term" value="F:RNA polymerase II cis-regulatory region sequence-specific DNA binding"/>
    <property type="evidence" value="ECO:0007669"/>
    <property type="project" value="TreeGrafter"/>
</dbReference>
<feature type="compositionally biased region" description="Low complexity" evidence="6">
    <location>
        <begin position="364"/>
        <end position="385"/>
    </location>
</feature>
<dbReference type="Proteomes" id="UP000799750">
    <property type="component" value="Unassembled WGS sequence"/>
</dbReference>
<feature type="domain" description="C2H2-type" evidence="7">
    <location>
        <begin position="631"/>
        <end position="658"/>
    </location>
</feature>
<feature type="domain" description="C2H2-type" evidence="7">
    <location>
        <begin position="543"/>
        <end position="571"/>
    </location>
</feature>
<proteinExistence type="predicted"/>
<organism evidence="8 9">
    <name type="scientific">Lophium mytilinum</name>
    <dbReference type="NCBI Taxonomy" id="390894"/>
    <lineage>
        <taxon>Eukaryota</taxon>
        <taxon>Fungi</taxon>
        <taxon>Dikarya</taxon>
        <taxon>Ascomycota</taxon>
        <taxon>Pezizomycotina</taxon>
        <taxon>Dothideomycetes</taxon>
        <taxon>Pleosporomycetidae</taxon>
        <taxon>Mytilinidiales</taxon>
        <taxon>Mytilinidiaceae</taxon>
        <taxon>Lophium</taxon>
    </lineage>
</organism>